<feature type="compositionally biased region" description="Low complexity" evidence="7">
    <location>
        <begin position="1019"/>
        <end position="1028"/>
    </location>
</feature>
<evidence type="ECO:0000256" key="6">
    <source>
        <dbReference type="SAM" id="Coils"/>
    </source>
</evidence>
<keyword evidence="3" id="KW-0238">DNA-binding</keyword>
<feature type="compositionally biased region" description="Low complexity" evidence="7">
    <location>
        <begin position="34"/>
        <end position="48"/>
    </location>
</feature>
<feature type="compositionally biased region" description="Polar residues" evidence="7">
    <location>
        <begin position="1004"/>
        <end position="1016"/>
    </location>
</feature>
<feature type="region of interest" description="Disordered" evidence="7">
    <location>
        <begin position="30"/>
        <end position="92"/>
    </location>
</feature>
<evidence type="ECO:0000313" key="10">
    <source>
        <dbReference type="Ensembl" id="ENSPSNP00000004671.1"/>
    </source>
</evidence>
<sequence>APRARRADVMDIDAERVRISKEIRELERILDPGSSSVNVDVSESSLDSGPDADSLPDEDSDAAGPLPLEGERWGEASNDEDDPREKALPEDPETCLQLNMVYQEVIREKLAEVSLLLARNREQQEEVMWELVGCKGSRVKDSRTLPSSLYMGHFMKPYFKDKVTGVGPPANEDTRERAAQGIKGFEELLVTKWKTWEKVLLRKSVVSDRLQRLLQPKLLKLEYLQQKQSSSTSEAERQILEKQAREAEKEVRDINQLPEESLLGNRLDDHDWEKISNVSFEGSRGAQEIRSFWQNLEHPAINKQEWSARELGQLQAIAAAHGHLHWQRIADELGTGRSAFQCLQTYQQHSPALKRKEWTEEEDRVLSQLVQEMRVGSHIPYRRIVYYMEGRDSMQLIYRWTKSLDPSLKKGLWAPEEDAKLLRAVAKYGEQGWFKIREEVPGRSDAQCRWARIASELPHRTGSQCLSKWKMLVRKRQRRRRGRRPPRKVRWSSSSGDSSTASSGDSGDSEPEAALGALTGGQALLPTQHVVPDVDLWVPARQRPCGACPRPPEGSDPAQGGRWEACTTASAPAEPAGQARAASGTQSTSLRGIRCAWLPCSGAWPGAPGAFLSPQKELRQPRLCSAAPGPTPGGGGGSGSARPCVRPLWHRTGQRRQGHALQRRLLEHQLLTAVSPWVGKVILPRTPRRPAVAHSRADGIRRQLQGAHLASTPVFTLFIQLFQIDTAGCMEVVRERKARPPTLLQAGARDSPLLQVRSEAAKKSTCHTGSGGPQACHVESTPQAPPPAPSRPRPKPKTVSELLREKRLREARARKAAQGRAVLLPQVLVSSPMVFQPLAPQGPPVSGTVLSGPGGPVAAASSALGSWGSAAKERPLTLQAFALAPASTGASKAPAAPAASRVPGLGPGQVPVSCRPSSLGQSQAPATSRKQGVPEAPPFLTAAPSPVQLPVQPLSLTPALGTHTAASTPLPVTWVLTAQGLLSVPVQAMVGLPRPAGTPEPQGLSVTLLPSPTATQAAEPPGTTSGPGEPRRPSGLEGPPPPWRRPEKRALDLCLLSQEGEAAVREWLRGQRGVRVPPLGNRLSYQPPTLCSLRTLSGLLLRKKALEHRAASLVPSGAAGALQASLGRVREQLRDSPAYLLLRVRFLATFALPALLATLSPRGVPTTLSVAMRSSPESDSDDSNPGQPELVAGQPGDPASGPQAAAMPAQVGGCRCGALAPFPMPVRIPRGASPPVGVGPRPEHWGWEQGEVTAAGPAAGFCGGRGRSVHPTHADSGGRNLTAGMGVPPPRPRPQESPCPPRVHTLTHAHPWGALCAPALCGGLSSCRLQHVHVQRSLSCGSKTTVTVT</sequence>
<keyword evidence="4" id="KW-0804">Transcription</keyword>
<evidence type="ECO:0000256" key="3">
    <source>
        <dbReference type="ARBA" id="ARBA00023125"/>
    </source>
</evidence>
<evidence type="ECO:0000256" key="2">
    <source>
        <dbReference type="ARBA" id="ARBA00023015"/>
    </source>
</evidence>
<dbReference type="PROSITE" id="PS51294">
    <property type="entry name" value="HTH_MYB"/>
    <property type="match status" value="2"/>
</dbReference>
<keyword evidence="1" id="KW-0677">Repeat</keyword>
<dbReference type="GeneTree" id="ENSGT00940000160404"/>
<accession>A0A8C9B2S9</accession>
<dbReference type="SUPFAM" id="SSF46689">
    <property type="entry name" value="Homeodomain-like"/>
    <property type="match status" value="2"/>
</dbReference>
<evidence type="ECO:0000259" key="9">
    <source>
        <dbReference type="PROSITE" id="PS51294"/>
    </source>
</evidence>
<evidence type="ECO:0000256" key="4">
    <source>
        <dbReference type="ARBA" id="ARBA00023163"/>
    </source>
</evidence>
<evidence type="ECO:0000256" key="5">
    <source>
        <dbReference type="ARBA" id="ARBA00023242"/>
    </source>
</evidence>
<dbReference type="PANTHER" id="PTHR46621:SF1">
    <property type="entry name" value="SNRNA-ACTIVATING PROTEIN COMPLEX SUBUNIT 4"/>
    <property type="match status" value="1"/>
</dbReference>
<feature type="compositionally biased region" description="Low complexity" evidence="7">
    <location>
        <begin position="569"/>
        <end position="584"/>
    </location>
</feature>
<dbReference type="CDD" id="cd00167">
    <property type="entry name" value="SANT"/>
    <property type="match status" value="3"/>
</dbReference>
<dbReference type="GO" id="GO:0001006">
    <property type="term" value="F:RNA polymerase III type 3 promoter sequence-specific DNA binding"/>
    <property type="evidence" value="ECO:0007669"/>
    <property type="project" value="TreeGrafter"/>
</dbReference>
<dbReference type="GO" id="GO:0000978">
    <property type="term" value="F:RNA polymerase II cis-regulatory region sequence-specific DNA binding"/>
    <property type="evidence" value="ECO:0007669"/>
    <property type="project" value="TreeGrafter"/>
</dbReference>
<dbReference type="PROSITE" id="PS50090">
    <property type="entry name" value="MYB_LIKE"/>
    <property type="match status" value="3"/>
</dbReference>
<dbReference type="Gene3D" id="1.10.10.60">
    <property type="entry name" value="Homeodomain-like"/>
    <property type="match status" value="4"/>
</dbReference>
<feature type="coiled-coil region" evidence="6">
    <location>
        <begin position="230"/>
        <end position="257"/>
    </location>
</feature>
<dbReference type="GO" id="GO:0019185">
    <property type="term" value="C:snRNA-activating protein complex"/>
    <property type="evidence" value="ECO:0007669"/>
    <property type="project" value="TreeGrafter"/>
</dbReference>
<keyword evidence="6" id="KW-0175">Coiled coil</keyword>
<feature type="domain" description="Myb-like" evidence="8">
    <location>
        <begin position="298"/>
        <end position="349"/>
    </location>
</feature>
<feature type="region of interest" description="Disordered" evidence="7">
    <location>
        <begin position="890"/>
        <end position="941"/>
    </location>
</feature>
<evidence type="ECO:0000256" key="1">
    <source>
        <dbReference type="ARBA" id="ARBA00022737"/>
    </source>
</evidence>
<dbReference type="Ensembl" id="ENSPSNT00000005341.1">
    <property type="protein sequence ID" value="ENSPSNP00000004671.1"/>
    <property type="gene ID" value="ENSPSNG00000003425.1"/>
</dbReference>
<keyword evidence="11" id="KW-1185">Reference proteome</keyword>
<dbReference type="Pfam" id="PF13921">
    <property type="entry name" value="Myb_DNA-bind_6"/>
    <property type="match status" value="1"/>
</dbReference>
<feature type="compositionally biased region" description="Basic residues" evidence="7">
    <location>
        <begin position="474"/>
        <end position="490"/>
    </location>
</feature>
<dbReference type="SMART" id="SM00717">
    <property type="entry name" value="SANT"/>
    <property type="match status" value="4"/>
</dbReference>
<reference evidence="10" key="2">
    <citation type="submission" date="2025-08" db="UniProtKB">
        <authorList>
            <consortium name="Ensembl"/>
        </authorList>
    </citation>
    <scope>IDENTIFICATION</scope>
</reference>
<dbReference type="FunFam" id="1.10.10.60:FF:000321">
    <property type="entry name" value="Small nuclear RNA-activating complex, polypeptide 4"/>
    <property type="match status" value="1"/>
</dbReference>
<feature type="compositionally biased region" description="Low complexity" evidence="7">
    <location>
        <begin position="890"/>
        <end position="900"/>
    </location>
</feature>
<feature type="region of interest" description="Disordered" evidence="7">
    <location>
        <begin position="993"/>
        <end position="1045"/>
    </location>
</feature>
<reference evidence="10" key="1">
    <citation type="submission" date="2019-08" db="EMBL/GenBank/DDBJ databases">
        <title>Phocoena sinus (Vaquita) genome, mPhoSin1, primary haplotype.</title>
        <authorList>
            <person name="Morin P."/>
            <person name="Mountcastle J."/>
            <person name="Fungtammasan C."/>
            <person name="Rhie A."/>
            <person name="Rojas-Bracho L."/>
            <person name="Smith C.R."/>
            <person name="Taylor B.L."/>
            <person name="Gulland F.M.D."/>
            <person name="Musser W."/>
            <person name="Houck M."/>
            <person name="Haase B."/>
            <person name="Paez S."/>
            <person name="Howe K."/>
            <person name="Torrance J."/>
            <person name="Formenti G."/>
            <person name="Phillippy A."/>
            <person name="Ryder O."/>
            <person name="Jarvis E.D."/>
            <person name="Fedrigo O."/>
        </authorList>
    </citation>
    <scope>NUCLEOTIDE SEQUENCE [LARGE SCALE GENOMIC DNA]</scope>
</reference>
<feature type="region of interest" description="Disordered" evidence="7">
    <location>
        <begin position="759"/>
        <end position="799"/>
    </location>
</feature>
<keyword evidence="5" id="KW-0539">Nucleus</keyword>
<dbReference type="InterPro" id="IPR001005">
    <property type="entry name" value="SANT/Myb"/>
</dbReference>
<feature type="domain" description="HTH myb-type" evidence="9">
    <location>
        <begin position="405"/>
        <end position="477"/>
    </location>
</feature>
<protein>
    <submittedName>
        <fullName evidence="10">Small nuclear RNA activating complex polypeptide 4</fullName>
    </submittedName>
</protein>
<gene>
    <name evidence="10" type="primary">SNAPC4</name>
</gene>
<name>A0A8C9B2S9_PHOSS</name>
<feature type="compositionally biased region" description="Polar residues" evidence="7">
    <location>
        <begin position="915"/>
        <end position="930"/>
    </location>
</feature>
<reference evidence="10" key="3">
    <citation type="submission" date="2025-09" db="UniProtKB">
        <authorList>
            <consortium name="Ensembl"/>
        </authorList>
    </citation>
    <scope>IDENTIFICATION</scope>
</reference>
<dbReference type="InterPro" id="IPR009057">
    <property type="entry name" value="Homeodomain-like_sf"/>
</dbReference>
<dbReference type="InterPro" id="IPR017930">
    <property type="entry name" value="Myb_dom"/>
</dbReference>
<feature type="region of interest" description="Disordered" evidence="7">
    <location>
        <begin position="474"/>
        <end position="514"/>
    </location>
</feature>
<dbReference type="GO" id="GO:0042795">
    <property type="term" value="P:snRNA transcription by RNA polymerase II"/>
    <property type="evidence" value="ECO:0007669"/>
    <property type="project" value="TreeGrafter"/>
</dbReference>
<feature type="region of interest" description="Disordered" evidence="7">
    <location>
        <begin position="547"/>
        <end position="585"/>
    </location>
</feature>
<feature type="compositionally biased region" description="Low complexity" evidence="7">
    <location>
        <begin position="492"/>
        <end position="506"/>
    </location>
</feature>
<dbReference type="Pfam" id="PF00249">
    <property type="entry name" value="Myb_DNA-binding"/>
    <property type="match status" value="1"/>
</dbReference>
<dbReference type="InterPro" id="IPR051575">
    <property type="entry name" value="Myb-like_DNA-bd"/>
</dbReference>
<evidence type="ECO:0000256" key="7">
    <source>
        <dbReference type="SAM" id="MobiDB-lite"/>
    </source>
</evidence>
<feature type="domain" description="Myb-like" evidence="8">
    <location>
        <begin position="350"/>
        <end position="404"/>
    </location>
</feature>
<dbReference type="Proteomes" id="UP000694554">
    <property type="component" value="Chromosome 6"/>
</dbReference>
<evidence type="ECO:0000313" key="11">
    <source>
        <dbReference type="Proteomes" id="UP000694554"/>
    </source>
</evidence>
<dbReference type="GO" id="GO:0042796">
    <property type="term" value="P:snRNA transcription by RNA polymerase III"/>
    <property type="evidence" value="ECO:0007669"/>
    <property type="project" value="TreeGrafter"/>
</dbReference>
<feature type="domain" description="HTH myb-type" evidence="9">
    <location>
        <begin position="350"/>
        <end position="404"/>
    </location>
</feature>
<keyword evidence="2" id="KW-0805">Transcription regulation</keyword>
<organism evidence="10 11">
    <name type="scientific">Phocoena sinus</name>
    <name type="common">Vaquita</name>
    <dbReference type="NCBI Taxonomy" id="42100"/>
    <lineage>
        <taxon>Eukaryota</taxon>
        <taxon>Metazoa</taxon>
        <taxon>Chordata</taxon>
        <taxon>Craniata</taxon>
        <taxon>Vertebrata</taxon>
        <taxon>Euteleostomi</taxon>
        <taxon>Mammalia</taxon>
        <taxon>Eutheria</taxon>
        <taxon>Laurasiatheria</taxon>
        <taxon>Artiodactyla</taxon>
        <taxon>Whippomorpha</taxon>
        <taxon>Cetacea</taxon>
        <taxon>Odontoceti</taxon>
        <taxon>Phocoenidae</taxon>
        <taxon>Phocoena</taxon>
    </lineage>
</organism>
<dbReference type="PANTHER" id="PTHR46621">
    <property type="entry name" value="SNRNA-ACTIVATING PROTEIN COMPLEX SUBUNIT 4"/>
    <property type="match status" value="1"/>
</dbReference>
<feature type="domain" description="Myb-like" evidence="8">
    <location>
        <begin position="405"/>
        <end position="473"/>
    </location>
</feature>
<evidence type="ECO:0000259" key="8">
    <source>
        <dbReference type="PROSITE" id="PS50090"/>
    </source>
</evidence>
<feature type="region of interest" description="Disordered" evidence="7">
    <location>
        <begin position="1171"/>
        <end position="1207"/>
    </location>
</feature>
<proteinExistence type="predicted"/>